<dbReference type="Proteomes" id="UP000295554">
    <property type="component" value="Unassembled WGS sequence"/>
</dbReference>
<dbReference type="AlphaFoldDB" id="A0A4R5LPH0"/>
<name>A0A4R5LPH0_9GAMM</name>
<protein>
    <submittedName>
        <fullName evidence="3">DUF4124 domain-containing protein</fullName>
    </submittedName>
</protein>
<evidence type="ECO:0000313" key="4">
    <source>
        <dbReference type="Proteomes" id="UP000295554"/>
    </source>
</evidence>
<evidence type="ECO:0000256" key="1">
    <source>
        <dbReference type="SAM" id="SignalP"/>
    </source>
</evidence>
<feature type="chain" id="PRO_5021014395" evidence="1">
    <location>
        <begin position="25"/>
        <end position="144"/>
    </location>
</feature>
<evidence type="ECO:0000259" key="2">
    <source>
        <dbReference type="Pfam" id="PF13511"/>
    </source>
</evidence>
<sequence>MSKRISGAAAIIAALILTSMNVAADTTFYRWKDSEGNMVMSDRPPPAGTDYEAVGTESSVVRRVDGADPVEPRPRPQAPEKIKPKKTIIKKNPEYCKNARTNLQLLERPRIRIIDDTGENRFMTEEEKAEERQKAMEIVEIHCE</sequence>
<keyword evidence="1" id="KW-0732">Signal</keyword>
<dbReference type="OrthoDB" id="7068596at2"/>
<evidence type="ECO:0000313" key="3">
    <source>
        <dbReference type="EMBL" id="TDG12361.1"/>
    </source>
</evidence>
<dbReference type="InterPro" id="IPR025392">
    <property type="entry name" value="DUF4124"/>
</dbReference>
<reference evidence="3 4" key="1">
    <citation type="submission" date="2019-03" db="EMBL/GenBank/DDBJ databases">
        <title>Seongchinamella monodicae gen. nov., sp. nov., a novel member of the Gammaproteobacteria isolated from a tidal mudflat of beach.</title>
        <authorList>
            <person name="Yang H.G."/>
            <person name="Kang J.W."/>
            <person name="Lee S.D."/>
        </authorList>
    </citation>
    <scope>NUCLEOTIDE SEQUENCE [LARGE SCALE GENOMIC DNA]</scope>
    <source>
        <strain evidence="3 4">GH4-78</strain>
    </source>
</reference>
<gene>
    <name evidence="3" type="ORF">E2F43_12120</name>
</gene>
<keyword evidence="4" id="KW-1185">Reference proteome</keyword>
<dbReference type="EMBL" id="SMSE01000003">
    <property type="protein sequence ID" value="TDG12361.1"/>
    <property type="molecule type" value="Genomic_DNA"/>
</dbReference>
<dbReference type="Pfam" id="PF13511">
    <property type="entry name" value="DUF4124"/>
    <property type="match status" value="1"/>
</dbReference>
<comment type="caution">
    <text evidence="3">The sequence shown here is derived from an EMBL/GenBank/DDBJ whole genome shotgun (WGS) entry which is preliminary data.</text>
</comment>
<organism evidence="3 4">
    <name type="scientific">Seongchinamella unica</name>
    <dbReference type="NCBI Taxonomy" id="2547392"/>
    <lineage>
        <taxon>Bacteria</taxon>
        <taxon>Pseudomonadati</taxon>
        <taxon>Pseudomonadota</taxon>
        <taxon>Gammaproteobacteria</taxon>
        <taxon>Cellvibrionales</taxon>
        <taxon>Halieaceae</taxon>
        <taxon>Seongchinamella</taxon>
    </lineage>
</organism>
<dbReference type="RefSeq" id="WP_133213077.1">
    <property type="nucleotide sequence ID" value="NZ_SMSE01000003.1"/>
</dbReference>
<accession>A0A4R5LPH0</accession>
<feature type="signal peptide" evidence="1">
    <location>
        <begin position="1"/>
        <end position="24"/>
    </location>
</feature>
<proteinExistence type="predicted"/>
<feature type="domain" description="DUF4124" evidence="2">
    <location>
        <begin position="17"/>
        <end position="58"/>
    </location>
</feature>